<comment type="caution">
    <text evidence="1">The sequence shown here is derived from an EMBL/GenBank/DDBJ whole genome shotgun (WGS) entry which is preliminary data.</text>
</comment>
<organism evidence="1 2">
    <name type="scientific">Trinickia terrae</name>
    <dbReference type="NCBI Taxonomy" id="2571161"/>
    <lineage>
        <taxon>Bacteria</taxon>
        <taxon>Pseudomonadati</taxon>
        <taxon>Pseudomonadota</taxon>
        <taxon>Betaproteobacteria</taxon>
        <taxon>Burkholderiales</taxon>
        <taxon>Burkholderiaceae</taxon>
        <taxon>Trinickia</taxon>
    </lineage>
</organism>
<accession>A0A4U1I7B0</accession>
<keyword evidence="2" id="KW-1185">Reference proteome</keyword>
<reference evidence="1 2" key="1">
    <citation type="submission" date="2019-04" db="EMBL/GenBank/DDBJ databases">
        <title>Trinickia sp. 7GSK02, isolated from subtropical forest soil.</title>
        <authorList>
            <person name="Gao Z.-H."/>
            <person name="Qiu L.-H."/>
        </authorList>
    </citation>
    <scope>NUCLEOTIDE SEQUENCE [LARGE SCALE GENOMIC DNA]</scope>
    <source>
        <strain evidence="1 2">7GSK02</strain>
    </source>
</reference>
<evidence type="ECO:0008006" key="3">
    <source>
        <dbReference type="Google" id="ProtNLM"/>
    </source>
</evidence>
<evidence type="ECO:0000313" key="1">
    <source>
        <dbReference type="EMBL" id="TKC89207.1"/>
    </source>
</evidence>
<gene>
    <name evidence="1" type="ORF">FAZ69_09565</name>
</gene>
<name>A0A4U1I7B0_9BURK</name>
<protein>
    <recommendedName>
        <fullName evidence="3">SMI1/KNR4 family protein</fullName>
    </recommendedName>
</protein>
<dbReference type="Proteomes" id="UP000305539">
    <property type="component" value="Unassembled WGS sequence"/>
</dbReference>
<dbReference type="AlphaFoldDB" id="A0A4U1I7B0"/>
<evidence type="ECO:0000313" key="2">
    <source>
        <dbReference type="Proteomes" id="UP000305539"/>
    </source>
</evidence>
<sequence length="192" mass="21136">MRDVDSIFDEIRQMLGVCSSSTGSVIATVAAGLPANQEISKWLAALKGCDLLIPWSAEELRLHGSKESLNDGQIGYRLDRAGRRLPDWPDEWLVLGAISGDPIIGEVSENGCAILFARHGAGKWQAKVASSSMEPFATVLLTWCDLFVQQYSKDIYDDTFAIRPDFLAELRQRIDQTLPVAEADVFMSMVDG</sequence>
<dbReference type="RefSeq" id="WP_136893747.1">
    <property type="nucleotide sequence ID" value="NZ_SWJE01000005.1"/>
</dbReference>
<dbReference type="OrthoDB" id="8444591at2"/>
<dbReference type="EMBL" id="SWJE01000005">
    <property type="protein sequence ID" value="TKC89207.1"/>
    <property type="molecule type" value="Genomic_DNA"/>
</dbReference>
<proteinExistence type="predicted"/>